<reference evidence="2" key="1">
    <citation type="submission" date="2021-04" db="EMBL/GenBank/DDBJ databases">
        <title>Genome based classification of Actinospica acidithermotolerans sp. nov., an actinobacterium isolated from an Indonesian hot spring.</title>
        <authorList>
            <person name="Kusuma A.B."/>
            <person name="Putra K.E."/>
            <person name="Nafisah S."/>
            <person name="Loh J."/>
            <person name="Nouioui I."/>
            <person name="Goodfellow M."/>
        </authorList>
    </citation>
    <scope>NUCLEOTIDE SEQUENCE</scope>
    <source>
        <strain evidence="2">MGRD01-02</strain>
    </source>
</reference>
<comment type="caution">
    <text evidence="2">The sequence shown here is derived from an EMBL/GenBank/DDBJ whole genome shotgun (WGS) entry which is preliminary data.</text>
</comment>
<proteinExistence type="predicted"/>
<dbReference type="EMBL" id="JAGSOH010000009">
    <property type="protein sequence ID" value="MBR7825830.1"/>
    <property type="molecule type" value="Genomic_DNA"/>
</dbReference>
<feature type="region of interest" description="Disordered" evidence="1">
    <location>
        <begin position="69"/>
        <end position="94"/>
    </location>
</feature>
<protein>
    <submittedName>
        <fullName evidence="2">Uncharacterized protein</fullName>
    </submittedName>
</protein>
<keyword evidence="3" id="KW-1185">Reference proteome</keyword>
<gene>
    <name evidence="2" type="ORF">KDK95_05880</name>
</gene>
<evidence type="ECO:0000313" key="2">
    <source>
        <dbReference type="EMBL" id="MBR7825830.1"/>
    </source>
</evidence>
<organism evidence="2 3">
    <name type="scientific">Actinospica acidithermotolerans</name>
    <dbReference type="NCBI Taxonomy" id="2828514"/>
    <lineage>
        <taxon>Bacteria</taxon>
        <taxon>Bacillati</taxon>
        <taxon>Actinomycetota</taxon>
        <taxon>Actinomycetes</taxon>
        <taxon>Catenulisporales</taxon>
        <taxon>Actinospicaceae</taxon>
        <taxon>Actinospica</taxon>
    </lineage>
</organism>
<dbReference type="Proteomes" id="UP000676325">
    <property type="component" value="Unassembled WGS sequence"/>
</dbReference>
<accession>A0A941E436</accession>
<sequence>MPNAEESEAPIVRASRVHLRLERALGRMGIVAKRGFAGVDAMGEPVIDVGVIGASDGERLVDALCEAEADGPQEQQRDQIGALSQAPSDADGQP</sequence>
<dbReference type="RefSeq" id="WP_212516985.1">
    <property type="nucleotide sequence ID" value="NZ_JAGSOH010000009.1"/>
</dbReference>
<name>A0A941E436_9ACTN</name>
<dbReference type="AlphaFoldDB" id="A0A941E436"/>
<evidence type="ECO:0000256" key="1">
    <source>
        <dbReference type="SAM" id="MobiDB-lite"/>
    </source>
</evidence>
<evidence type="ECO:0000313" key="3">
    <source>
        <dbReference type="Proteomes" id="UP000676325"/>
    </source>
</evidence>